<feature type="compositionally biased region" description="Low complexity" evidence="4">
    <location>
        <begin position="297"/>
        <end position="310"/>
    </location>
</feature>
<sequence>MLGVLGDLVYDVVVHREEATRYGSDTAATVVLRRGGSAANVAAFAASGHPTRFFGCVGDDPAGRWVVEDLRACGVDVRVRRRGRTGMIVVMVDESGERSMFPDRGASTDLDRLGDEELSGVELLHCPAYGLAGGRTAGTAVDAAARVRASGGLISVDTSSVGVIESLTPEVFADVLCRISPDVVSANAEESVLAGLLSVDGLPGPTLARMPDTVVVARDGAGPTSLVRVGADPVRVAVPPVSGVCDTTGAGDAFNAGFLVAWLGDRGDLVGAVRAGHRSASRVLRRMGAVLEDDLPGRSGSPSGPEGLRSQRPMSRR</sequence>
<organism evidence="6 7">
    <name type="scientific">Austwickia chelonae NBRC 105200</name>
    <dbReference type="NCBI Taxonomy" id="1184607"/>
    <lineage>
        <taxon>Bacteria</taxon>
        <taxon>Bacillati</taxon>
        <taxon>Actinomycetota</taxon>
        <taxon>Actinomycetes</taxon>
        <taxon>Micrococcales</taxon>
        <taxon>Dermatophilaceae</taxon>
        <taxon>Austwickia</taxon>
    </lineage>
</organism>
<dbReference type="Proteomes" id="UP000008495">
    <property type="component" value="Unassembled WGS sequence"/>
</dbReference>
<dbReference type="Gene3D" id="3.40.1190.20">
    <property type="match status" value="1"/>
</dbReference>
<dbReference type="GO" id="GO:0016301">
    <property type="term" value="F:kinase activity"/>
    <property type="evidence" value="ECO:0007669"/>
    <property type="project" value="UniProtKB-KW"/>
</dbReference>
<evidence type="ECO:0000313" key="6">
    <source>
        <dbReference type="EMBL" id="GAB79126.1"/>
    </source>
</evidence>
<accession>K6UNN7</accession>
<dbReference type="InterPro" id="IPR029056">
    <property type="entry name" value="Ribokinase-like"/>
</dbReference>
<dbReference type="PROSITE" id="PS00584">
    <property type="entry name" value="PFKB_KINASES_2"/>
    <property type="match status" value="1"/>
</dbReference>
<dbReference type="STRING" id="100225.SAMN05421595_2986"/>
<dbReference type="Pfam" id="PF00294">
    <property type="entry name" value="PfkB"/>
    <property type="match status" value="1"/>
</dbReference>
<gene>
    <name evidence="6" type="ORF">AUCHE_19_00300</name>
</gene>
<evidence type="ECO:0000256" key="4">
    <source>
        <dbReference type="SAM" id="MobiDB-lite"/>
    </source>
</evidence>
<dbReference type="eggNOG" id="COG0524">
    <property type="taxonomic scope" value="Bacteria"/>
</dbReference>
<feature type="domain" description="Carbohydrate kinase PfkB" evidence="5">
    <location>
        <begin position="4"/>
        <end position="290"/>
    </location>
</feature>
<dbReference type="RefSeq" id="WP_006503883.1">
    <property type="nucleotide sequence ID" value="NZ_BAGZ01000019.1"/>
</dbReference>
<evidence type="ECO:0000256" key="1">
    <source>
        <dbReference type="ARBA" id="ARBA00010688"/>
    </source>
</evidence>
<dbReference type="SUPFAM" id="SSF53613">
    <property type="entry name" value="Ribokinase-like"/>
    <property type="match status" value="1"/>
</dbReference>
<keyword evidence="3" id="KW-0418">Kinase</keyword>
<evidence type="ECO:0000256" key="3">
    <source>
        <dbReference type="ARBA" id="ARBA00022777"/>
    </source>
</evidence>
<name>K6UNN7_9MICO</name>
<evidence type="ECO:0000256" key="2">
    <source>
        <dbReference type="ARBA" id="ARBA00022679"/>
    </source>
</evidence>
<evidence type="ECO:0000259" key="5">
    <source>
        <dbReference type="Pfam" id="PF00294"/>
    </source>
</evidence>
<comment type="similarity">
    <text evidence="1">Belongs to the carbohydrate kinase PfkB family.</text>
</comment>
<reference evidence="6 7" key="1">
    <citation type="submission" date="2012-08" db="EMBL/GenBank/DDBJ databases">
        <title>Whole genome shotgun sequence of Austwickia chelonae NBRC 105200.</title>
        <authorList>
            <person name="Yoshida I."/>
            <person name="Hosoyama A."/>
            <person name="Tsuchikane K."/>
            <person name="Katsumata H."/>
            <person name="Ando Y."/>
            <person name="Ohji S."/>
            <person name="Hamada M."/>
            <person name="Tamura T."/>
            <person name="Yamazoe A."/>
            <person name="Yamazaki S."/>
            <person name="Fujita N."/>
        </authorList>
    </citation>
    <scope>NUCLEOTIDE SEQUENCE [LARGE SCALE GENOMIC DNA]</scope>
    <source>
        <strain evidence="6 7">NBRC 105200</strain>
    </source>
</reference>
<dbReference type="PANTHER" id="PTHR43320:SF3">
    <property type="entry name" value="CARBOHYDRATE KINASE PFKB DOMAIN-CONTAINING PROTEIN"/>
    <property type="match status" value="1"/>
</dbReference>
<comment type="caution">
    <text evidence="6">The sequence shown here is derived from an EMBL/GenBank/DDBJ whole genome shotgun (WGS) entry which is preliminary data.</text>
</comment>
<dbReference type="AlphaFoldDB" id="K6UNN7"/>
<evidence type="ECO:0000313" key="7">
    <source>
        <dbReference type="Proteomes" id="UP000008495"/>
    </source>
</evidence>
<proteinExistence type="inferred from homology"/>
<keyword evidence="7" id="KW-1185">Reference proteome</keyword>
<dbReference type="PANTHER" id="PTHR43320">
    <property type="entry name" value="SUGAR KINASE"/>
    <property type="match status" value="1"/>
</dbReference>
<dbReference type="InterPro" id="IPR002173">
    <property type="entry name" value="Carboh/pur_kinase_PfkB_CS"/>
</dbReference>
<dbReference type="EMBL" id="BAGZ01000019">
    <property type="protein sequence ID" value="GAB79126.1"/>
    <property type="molecule type" value="Genomic_DNA"/>
</dbReference>
<protein>
    <recommendedName>
        <fullName evidence="5">Carbohydrate kinase PfkB domain-containing protein</fullName>
    </recommendedName>
</protein>
<dbReference type="InterPro" id="IPR011611">
    <property type="entry name" value="PfkB_dom"/>
</dbReference>
<keyword evidence="2" id="KW-0808">Transferase</keyword>
<dbReference type="InterPro" id="IPR052700">
    <property type="entry name" value="Carb_kinase_PfkB-like"/>
</dbReference>
<feature type="region of interest" description="Disordered" evidence="4">
    <location>
        <begin position="293"/>
        <end position="317"/>
    </location>
</feature>
<dbReference type="OrthoDB" id="9808601at2"/>